<evidence type="ECO:0000313" key="3">
    <source>
        <dbReference type="EMBL" id="KAK1439720.1"/>
    </source>
</evidence>
<reference evidence="3" key="1">
    <citation type="journal article" date="2023" name="bioRxiv">
        <title>Improved chromosome-level genome assembly for marigold (Tagetes erecta).</title>
        <authorList>
            <person name="Jiang F."/>
            <person name="Yuan L."/>
            <person name="Wang S."/>
            <person name="Wang H."/>
            <person name="Xu D."/>
            <person name="Wang A."/>
            <person name="Fan W."/>
        </authorList>
    </citation>
    <scope>NUCLEOTIDE SEQUENCE</scope>
    <source>
        <strain evidence="3">WSJ</strain>
        <tissue evidence="3">Leaf</tissue>
    </source>
</reference>
<dbReference type="AlphaFoldDB" id="A0AAD8LLQ0"/>
<dbReference type="InterPro" id="IPR013087">
    <property type="entry name" value="Znf_C2H2_type"/>
</dbReference>
<evidence type="ECO:0000313" key="4">
    <source>
        <dbReference type="Proteomes" id="UP001229421"/>
    </source>
</evidence>
<keyword evidence="4" id="KW-1185">Reference proteome</keyword>
<name>A0AAD8LLQ0_TARER</name>
<sequence length="191" mass="21594">MFNISYKPGHVSTTYDTPTPTPTPFFTVPVNGQWFICPEVFTSHISRRSSPNILTQPNTSIADPRVDLELRLGQPDTSVQEEREPEMVSGTNQTPKVPDNLTLTLGYNKTVMKGRLPTIEGVIPGIRFDQAGSKEKLPKQRDYYGPCVKCGRVFDTSQSYAGHMAGHYKMEETLEERKKRLANKRKYKTPN</sequence>
<comment type="caution">
    <text evidence="3">The sequence shown here is derived from an EMBL/GenBank/DDBJ whole genome shotgun (WGS) entry which is preliminary data.</text>
</comment>
<organism evidence="3 4">
    <name type="scientific">Tagetes erecta</name>
    <name type="common">African marigold</name>
    <dbReference type="NCBI Taxonomy" id="13708"/>
    <lineage>
        <taxon>Eukaryota</taxon>
        <taxon>Viridiplantae</taxon>
        <taxon>Streptophyta</taxon>
        <taxon>Embryophyta</taxon>
        <taxon>Tracheophyta</taxon>
        <taxon>Spermatophyta</taxon>
        <taxon>Magnoliopsida</taxon>
        <taxon>eudicotyledons</taxon>
        <taxon>Gunneridae</taxon>
        <taxon>Pentapetalae</taxon>
        <taxon>asterids</taxon>
        <taxon>campanulids</taxon>
        <taxon>Asterales</taxon>
        <taxon>Asteraceae</taxon>
        <taxon>Asteroideae</taxon>
        <taxon>Heliantheae alliance</taxon>
        <taxon>Tageteae</taxon>
        <taxon>Tagetes</taxon>
    </lineage>
</organism>
<evidence type="ECO:0000259" key="2">
    <source>
        <dbReference type="PROSITE" id="PS00028"/>
    </source>
</evidence>
<evidence type="ECO:0000256" key="1">
    <source>
        <dbReference type="SAM" id="MobiDB-lite"/>
    </source>
</evidence>
<feature type="domain" description="C2H2-type" evidence="2">
    <location>
        <begin position="147"/>
        <end position="167"/>
    </location>
</feature>
<gene>
    <name evidence="3" type="ORF">QVD17_05540</name>
</gene>
<dbReference type="EMBL" id="JAUHHV010000001">
    <property type="protein sequence ID" value="KAK1439720.1"/>
    <property type="molecule type" value="Genomic_DNA"/>
</dbReference>
<protein>
    <recommendedName>
        <fullName evidence="2">C2H2-type domain-containing protein</fullName>
    </recommendedName>
</protein>
<feature type="region of interest" description="Disordered" evidence="1">
    <location>
        <begin position="75"/>
        <end position="97"/>
    </location>
</feature>
<accession>A0AAD8LLQ0</accession>
<dbReference type="PROSITE" id="PS00028">
    <property type="entry name" value="ZINC_FINGER_C2H2_1"/>
    <property type="match status" value="1"/>
</dbReference>
<proteinExistence type="predicted"/>
<dbReference type="Proteomes" id="UP001229421">
    <property type="component" value="Unassembled WGS sequence"/>
</dbReference>